<dbReference type="Pfam" id="PF08327">
    <property type="entry name" value="AHSA1"/>
    <property type="match status" value="1"/>
</dbReference>
<dbReference type="Gene3D" id="3.30.530.20">
    <property type="match status" value="1"/>
</dbReference>
<dbReference type="EMBL" id="CP107020">
    <property type="protein sequence ID" value="UYG17388.1"/>
    <property type="molecule type" value="Genomic_DNA"/>
</dbReference>
<sequence length="160" mass="17308">MSPQPTGTRTPDGRVVISRRLDAAPEETWSWITDPDRTARWFGRWSGDPASGRVAVQLSAEEGAPTSTTLIRTCEAPRRLVIENGLGWVLALDVEADGAGSVLTLSQVMDDAEFAASVGPGWEFYLDRLVTARAGGDVDAIVFEPDYVPGQSAHYRALFS</sequence>
<organism evidence="3 4">
    <name type="scientific">Brachybacterium huguangmaarense</name>
    <dbReference type="NCBI Taxonomy" id="1652028"/>
    <lineage>
        <taxon>Bacteria</taxon>
        <taxon>Bacillati</taxon>
        <taxon>Actinomycetota</taxon>
        <taxon>Actinomycetes</taxon>
        <taxon>Micrococcales</taxon>
        <taxon>Dermabacteraceae</taxon>
        <taxon>Brachybacterium</taxon>
    </lineage>
</organism>
<protein>
    <submittedName>
        <fullName evidence="3">SRPBCC domain-containing protein</fullName>
    </submittedName>
</protein>
<dbReference type="InterPro" id="IPR013538">
    <property type="entry name" value="ASHA1/2-like_C"/>
</dbReference>
<name>A0ABY6G2F3_9MICO</name>
<dbReference type="Proteomes" id="UP001164305">
    <property type="component" value="Chromosome"/>
</dbReference>
<comment type="similarity">
    <text evidence="1">Belongs to the AHA1 family.</text>
</comment>
<reference evidence="3" key="1">
    <citation type="submission" date="2022-10" db="EMBL/GenBank/DDBJ databases">
        <title>Whole-Genome Sequencing of Brachybacterium huguangmaarense BRM-3, Isolated from Betula schmidtii.</title>
        <authorList>
            <person name="Haam D."/>
        </authorList>
    </citation>
    <scope>NUCLEOTIDE SEQUENCE</scope>
    <source>
        <strain evidence="3">BRM-3</strain>
    </source>
</reference>
<dbReference type="RefSeq" id="WP_263594597.1">
    <property type="nucleotide sequence ID" value="NZ_CP107020.1"/>
</dbReference>
<accession>A0ABY6G2F3</accession>
<dbReference type="InterPro" id="IPR023393">
    <property type="entry name" value="START-like_dom_sf"/>
</dbReference>
<gene>
    <name evidence="3" type="ORF">BRM3_02850</name>
</gene>
<keyword evidence="4" id="KW-1185">Reference proteome</keyword>
<proteinExistence type="inferred from homology"/>
<evidence type="ECO:0000313" key="4">
    <source>
        <dbReference type="Proteomes" id="UP001164305"/>
    </source>
</evidence>
<evidence type="ECO:0000259" key="2">
    <source>
        <dbReference type="Pfam" id="PF08327"/>
    </source>
</evidence>
<evidence type="ECO:0000256" key="1">
    <source>
        <dbReference type="ARBA" id="ARBA00006817"/>
    </source>
</evidence>
<feature type="domain" description="Activator of Hsp90 ATPase homologue 1/2-like C-terminal" evidence="2">
    <location>
        <begin position="22"/>
        <end position="131"/>
    </location>
</feature>
<dbReference type="SUPFAM" id="SSF55961">
    <property type="entry name" value="Bet v1-like"/>
    <property type="match status" value="1"/>
</dbReference>
<evidence type="ECO:0000313" key="3">
    <source>
        <dbReference type="EMBL" id="UYG17388.1"/>
    </source>
</evidence>